<dbReference type="EC" id="4.2.1.1" evidence="2"/>
<evidence type="ECO:0000313" key="2">
    <source>
        <dbReference type="EMBL" id="PJE79859.1"/>
    </source>
</evidence>
<accession>A0A2H9T9I4</accession>
<organism evidence="2">
    <name type="scientific">invertebrate metagenome</name>
    <dbReference type="NCBI Taxonomy" id="1711999"/>
    <lineage>
        <taxon>unclassified sequences</taxon>
        <taxon>metagenomes</taxon>
        <taxon>organismal metagenomes</taxon>
    </lineage>
</organism>
<dbReference type="Pfam" id="PF00484">
    <property type="entry name" value="Pro_CA"/>
    <property type="match status" value="1"/>
</dbReference>
<sequence>MSSLQENNLSAEAALHVLKEGNQRFISGNNTHIRQTPEQRQELAKGQHPFAVILACSDSRVPVEQIFDQPAGSIFVVRVAGNIAAPTQIGSIEFALTQFDSPLIIVMGHTNCGGIQSAIDVIMNPQQPLSPNLRAITDRIIPSIEPMVKSLDHNHRKELVANAVKENVRVAVKHLQHNSATIEERIRHNQVCILGAEFSQATGKVQFL</sequence>
<dbReference type="InterPro" id="IPR001765">
    <property type="entry name" value="Carbonic_anhydrase"/>
</dbReference>
<dbReference type="GO" id="GO:0004089">
    <property type="term" value="F:carbonate dehydratase activity"/>
    <property type="evidence" value="ECO:0007669"/>
    <property type="project" value="UniProtKB-EC"/>
</dbReference>
<dbReference type="GO" id="GO:0008270">
    <property type="term" value="F:zinc ion binding"/>
    <property type="evidence" value="ECO:0007669"/>
    <property type="project" value="InterPro"/>
</dbReference>
<dbReference type="PANTHER" id="PTHR11002:SF79">
    <property type="entry name" value="CARBONIC ANHYDRASE 2"/>
    <property type="match status" value="1"/>
</dbReference>
<dbReference type="SMART" id="SM00947">
    <property type="entry name" value="Pro_CA"/>
    <property type="match status" value="1"/>
</dbReference>
<dbReference type="AlphaFoldDB" id="A0A2H9T9I4"/>
<name>A0A2H9T9I4_9ZZZZ</name>
<comment type="similarity">
    <text evidence="1">Belongs to the beta-class carbonic anhydrase family.</text>
</comment>
<dbReference type="EMBL" id="NSIT01000044">
    <property type="protein sequence ID" value="PJE79859.1"/>
    <property type="molecule type" value="Genomic_DNA"/>
</dbReference>
<keyword evidence="2" id="KW-0456">Lyase</keyword>
<proteinExistence type="inferred from homology"/>
<protein>
    <submittedName>
        <fullName evidence="2">Carbonic anhydrase 2</fullName>
        <ecNumber evidence="2">4.2.1.1</ecNumber>
    </submittedName>
</protein>
<gene>
    <name evidence="2" type="primary">mtcA2</name>
    <name evidence="2" type="ORF">CI610_01172</name>
</gene>
<dbReference type="InterPro" id="IPR036874">
    <property type="entry name" value="Carbonic_anhydrase_sf"/>
</dbReference>
<evidence type="ECO:0000256" key="1">
    <source>
        <dbReference type="ARBA" id="ARBA00006217"/>
    </source>
</evidence>
<dbReference type="PANTHER" id="PTHR11002">
    <property type="entry name" value="CARBONIC ANHYDRASE"/>
    <property type="match status" value="1"/>
</dbReference>
<comment type="caution">
    <text evidence="2">The sequence shown here is derived from an EMBL/GenBank/DDBJ whole genome shotgun (WGS) entry which is preliminary data.</text>
</comment>
<dbReference type="Gene3D" id="3.40.1050.10">
    <property type="entry name" value="Carbonic anhydrase"/>
    <property type="match status" value="1"/>
</dbReference>
<dbReference type="SUPFAM" id="SSF53056">
    <property type="entry name" value="beta-carbonic anhydrase, cab"/>
    <property type="match status" value="1"/>
</dbReference>
<reference evidence="2" key="1">
    <citation type="journal article" date="2017" name="Appl. Environ. Microbiol.">
        <title>Molecular characterization of an Endozoicomonas-like organism causing infection in king scallop Pecten maximus L.</title>
        <authorList>
            <person name="Cano I."/>
            <person name="van Aerle R."/>
            <person name="Ross S."/>
            <person name="Verner-Jeffreys D.W."/>
            <person name="Paley R.K."/>
            <person name="Rimmer G."/>
            <person name="Ryder D."/>
            <person name="Hooper P."/>
            <person name="Stone D."/>
            <person name="Feist S.W."/>
        </authorList>
    </citation>
    <scope>NUCLEOTIDE SEQUENCE</scope>
</reference>